<evidence type="ECO:0000256" key="8">
    <source>
        <dbReference type="ARBA" id="ARBA00037881"/>
    </source>
</evidence>
<keyword evidence="5" id="KW-0119">Carbohydrate metabolism</keyword>
<dbReference type="Proteomes" id="UP000293360">
    <property type="component" value="Unassembled WGS sequence"/>
</dbReference>
<sequence>MNGTSTNGHSHMNGANGDVGKYRNPCLQVTADHNLKLVDAPIKEPGPGEVTLQVKCSGICGSDIHLWKSGRIGSLEVKGDCILGHEAAGVVLKCGEGVTDLKIGDRVGIEPQVPCEKCFLCMEGRYNLCEDVKFSGIWPDNGTIQRYKVHPAKWLYKIPDELTYSQGALLEPLSVILHGIAGANVKLGRPALICGAGPIGLVCLAAARASGAHPLVITDINADRLKFAKEFVPSCDTYQIKPKLDPQETAKEIRKLYGEDEYSMPASVIECTGVENSVRTACYSVRRGGTIMVIGVGRPIMNNVPFMHLSLAEIDLKFINRYRDTWPAAIQCLKGGVLDLDPMTIVKYY</sequence>
<keyword evidence="7" id="KW-0520">NAD</keyword>
<evidence type="ECO:0000256" key="2">
    <source>
        <dbReference type="ARBA" id="ARBA00008072"/>
    </source>
</evidence>
<dbReference type="STRING" id="155417.A0A4V1X9B4"/>
<keyword evidence="3 12" id="KW-0479">Metal-binding</keyword>
<evidence type="ECO:0000256" key="5">
    <source>
        <dbReference type="ARBA" id="ARBA00022935"/>
    </source>
</evidence>
<evidence type="ECO:0000256" key="3">
    <source>
        <dbReference type="ARBA" id="ARBA00022723"/>
    </source>
</evidence>
<dbReference type="AlphaFoldDB" id="A0A4V1X9B4"/>
<evidence type="ECO:0000256" key="11">
    <source>
        <dbReference type="ARBA" id="ARBA00049317"/>
    </source>
</evidence>
<proteinExistence type="inferred from homology"/>
<dbReference type="InterPro" id="IPR011032">
    <property type="entry name" value="GroES-like_sf"/>
</dbReference>
<keyword evidence="5" id="KW-0054">Arabinose catabolism</keyword>
<comment type="caution">
    <text evidence="15">The sequence shown here is derived from an EMBL/GenBank/DDBJ whole genome shotgun (WGS) entry which is preliminary data.</text>
</comment>
<evidence type="ECO:0000256" key="9">
    <source>
        <dbReference type="ARBA" id="ARBA00038954"/>
    </source>
</evidence>
<dbReference type="InterPro" id="IPR036291">
    <property type="entry name" value="NAD(P)-bd_dom_sf"/>
</dbReference>
<dbReference type="Gene3D" id="3.90.180.10">
    <property type="entry name" value="Medium-chain alcohol dehydrogenases, catalytic domain"/>
    <property type="match status" value="1"/>
</dbReference>
<dbReference type="PROSITE" id="PS00059">
    <property type="entry name" value="ADH_ZINC"/>
    <property type="match status" value="1"/>
</dbReference>
<dbReference type="FunFam" id="3.40.50.720:FF:000068">
    <property type="entry name" value="Sorbitol dehydrogenase"/>
    <property type="match status" value="1"/>
</dbReference>
<evidence type="ECO:0000256" key="1">
    <source>
        <dbReference type="ARBA" id="ARBA00001947"/>
    </source>
</evidence>
<evidence type="ECO:0000256" key="4">
    <source>
        <dbReference type="ARBA" id="ARBA00022833"/>
    </source>
</evidence>
<protein>
    <recommendedName>
        <fullName evidence="10">L-arabinitol 4-dehydrogenase</fullName>
        <ecNumber evidence="9">1.1.1.12</ecNumber>
    </recommendedName>
</protein>
<dbReference type="GO" id="GO:0019568">
    <property type="term" value="P:arabinose catabolic process"/>
    <property type="evidence" value="ECO:0007669"/>
    <property type="project" value="UniProtKB-KW"/>
</dbReference>
<organism evidence="15 16">
    <name type="scientific">Monosporascus ibericus</name>
    <dbReference type="NCBI Taxonomy" id="155417"/>
    <lineage>
        <taxon>Eukaryota</taxon>
        <taxon>Fungi</taxon>
        <taxon>Dikarya</taxon>
        <taxon>Ascomycota</taxon>
        <taxon>Pezizomycotina</taxon>
        <taxon>Sordariomycetes</taxon>
        <taxon>Xylariomycetidae</taxon>
        <taxon>Xylariales</taxon>
        <taxon>Xylariales incertae sedis</taxon>
        <taxon>Monosporascus</taxon>
    </lineage>
</organism>
<comment type="cofactor">
    <cofactor evidence="1 12">
        <name>Zn(2+)</name>
        <dbReference type="ChEBI" id="CHEBI:29105"/>
    </cofactor>
</comment>
<dbReference type="PANTHER" id="PTHR43161:SF4">
    <property type="entry name" value="D-XYLULOSE REDUCTASE"/>
    <property type="match status" value="1"/>
</dbReference>
<keyword evidence="16" id="KW-1185">Reference proteome</keyword>
<keyword evidence="4 12" id="KW-0862">Zinc</keyword>
<dbReference type="Pfam" id="PF08240">
    <property type="entry name" value="ADH_N"/>
    <property type="match status" value="1"/>
</dbReference>
<gene>
    <name evidence="15" type="ORF">DL764_008246</name>
</gene>
<evidence type="ECO:0000256" key="10">
    <source>
        <dbReference type="ARBA" id="ARBA00039783"/>
    </source>
</evidence>
<dbReference type="Gene3D" id="3.40.50.720">
    <property type="entry name" value="NAD(P)-binding Rossmann-like Domain"/>
    <property type="match status" value="1"/>
</dbReference>
<name>A0A4V1X9B4_9PEZI</name>
<dbReference type="InterPro" id="IPR013154">
    <property type="entry name" value="ADH-like_N"/>
</dbReference>
<reference evidence="15 16" key="1">
    <citation type="submission" date="2018-06" db="EMBL/GenBank/DDBJ databases">
        <title>Complete Genomes of Monosporascus.</title>
        <authorList>
            <person name="Robinson A.J."/>
            <person name="Natvig D.O."/>
        </authorList>
    </citation>
    <scope>NUCLEOTIDE SEQUENCE [LARGE SCALE GENOMIC DNA]</scope>
    <source>
        <strain evidence="15 16">CBS 110550</strain>
    </source>
</reference>
<evidence type="ECO:0000313" key="15">
    <source>
        <dbReference type="EMBL" id="RYO91733.1"/>
    </source>
</evidence>
<feature type="domain" description="Alcohol dehydrogenase-like N-terminal" evidence="14">
    <location>
        <begin position="46"/>
        <end position="160"/>
    </location>
</feature>
<dbReference type="InterPro" id="IPR002328">
    <property type="entry name" value="ADH_Zn_CS"/>
</dbReference>
<feature type="domain" description="Alcohol dehydrogenase-like C-terminal" evidence="13">
    <location>
        <begin position="198"/>
        <end position="333"/>
    </location>
</feature>
<dbReference type="Pfam" id="PF00107">
    <property type="entry name" value="ADH_zinc_N"/>
    <property type="match status" value="1"/>
</dbReference>
<dbReference type="OrthoDB" id="2148442at2759"/>
<evidence type="ECO:0000313" key="16">
    <source>
        <dbReference type="Proteomes" id="UP000293360"/>
    </source>
</evidence>
<evidence type="ECO:0000256" key="6">
    <source>
        <dbReference type="ARBA" id="ARBA00023002"/>
    </source>
</evidence>
<dbReference type="InterPro" id="IPR045306">
    <property type="entry name" value="SDH-like"/>
</dbReference>
<comment type="pathway">
    <text evidence="8">Carbohydrate degradation; L-arabinose degradation via L-arabinitol; D-xylulose 5-phosphate from L-arabinose (fungal route): step 2/5.</text>
</comment>
<dbReference type="PANTHER" id="PTHR43161">
    <property type="entry name" value="SORBITOL DEHYDROGENASE"/>
    <property type="match status" value="1"/>
</dbReference>
<dbReference type="GO" id="GO:0050019">
    <property type="term" value="F:L-arabinitol 4-dehydrogenase activity"/>
    <property type="evidence" value="ECO:0007669"/>
    <property type="project" value="UniProtKB-EC"/>
</dbReference>
<dbReference type="SUPFAM" id="SSF51735">
    <property type="entry name" value="NAD(P)-binding Rossmann-fold domains"/>
    <property type="match status" value="1"/>
</dbReference>
<evidence type="ECO:0000256" key="12">
    <source>
        <dbReference type="RuleBase" id="RU361277"/>
    </source>
</evidence>
<dbReference type="SUPFAM" id="SSF50129">
    <property type="entry name" value="GroES-like"/>
    <property type="match status" value="1"/>
</dbReference>
<dbReference type="CDD" id="cd05285">
    <property type="entry name" value="sorbitol_DH"/>
    <property type="match status" value="1"/>
</dbReference>
<dbReference type="GO" id="GO:0008270">
    <property type="term" value="F:zinc ion binding"/>
    <property type="evidence" value="ECO:0007669"/>
    <property type="project" value="InterPro"/>
</dbReference>
<dbReference type="EMBL" id="QJNU01000627">
    <property type="protein sequence ID" value="RYO91733.1"/>
    <property type="molecule type" value="Genomic_DNA"/>
</dbReference>
<evidence type="ECO:0000256" key="7">
    <source>
        <dbReference type="ARBA" id="ARBA00023027"/>
    </source>
</evidence>
<comment type="similarity">
    <text evidence="2 12">Belongs to the zinc-containing alcohol dehydrogenase family.</text>
</comment>
<dbReference type="GO" id="GO:0006062">
    <property type="term" value="P:sorbitol catabolic process"/>
    <property type="evidence" value="ECO:0007669"/>
    <property type="project" value="TreeGrafter"/>
</dbReference>
<dbReference type="InterPro" id="IPR013149">
    <property type="entry name" value="ADH-like_C"/>
</dbReference>
<comment type="catalytic activity">
    <reaction evidence="11">
        <text>L-arabinitol + NAD(+) = L-xylulose + NADH + H(+)</text>
        <dbReference type="Rhea" id="RHEA:16381"/>
        <dbReference type="ChEBI" id="CHEBI:15378"/>
        <dbReference type="ChEBI" id="CHEBI:17399"/>
        <dbReference type="ChEBI" id="CHEBI:18403"/>
        <dbReference type="ChEBI" id="CHEBI:57540"/>
        <dbReference type="ChEBI" id="CHEBI:57945"/>
        <dbReference type="EC" id="1.1.1.12"/>
    </reaction>
</comment>
<dbReference type="EC" id="1.1.1.12" evidence="9"/>
<accession>A0A4V1X9B4</accession>
<evidence type="ECO:0000259" key="13">
    <source>
        <dbReference type="Pfam" id="PF00107"/>
    </source>
</evidence>
<keyword evidence="6" id="KW-0560">Oxidoreductase</keyword>
<dbReference type="GO" id="GO:0003939">
    <property type="term" value="F:L-iditol 2-dehydrogenase (NAD+) activity"/>
    <property type="evidence" value="ECO:0007669"/>
    <property type="project" value="TreeGrafter"/>
</dbReference>
<evidence type="ECO:0000259" key="14">
    <source>
        <dbReference type="Pfam" id="PF08240"/>
    </source>
</evidence>